<feature type="region of interest" description="Disordered" evidence="5">
    <location>
        <begin position="1004"/>
        <end position="1029"/>
    </location>
</feature>
<dbReference type="InterPro" id="IPR016024">
    <property type="entry name" value="ARM-type_fold"/>
</dbReference>
<organism evidence="7 8">
    <name type="scientific">Smittium megazygosporum</name>
    <dbReference type="NCBI Taxonomy" id="133381"/>
    <lineage>
        <taxon>Eukaryota</taxon>
        <taxon>Fungi</taxon>
        <taxon>Fungi incertae sedis</taxon>
        <taxon>Zoopagomycota</taxon>
        <taxon>Kickxellomycotina</taxon>
        <taxon>Harpellomycetes</taxon>
        <taxon>Harpellales</taxon>
        <taxon>Legeriomycetaceae</taxon>
        <taxon>Smittium</taxon>
    </lineage>
</organism>
<protein>
    <recommendedName>
        <fullName evidence="6">Vacuolar protein 14 C-terminal Fig4-binding domain-containing protein</fullName>
    </recommendedName>
</protein>
<dbReference type="GO" id="GO:0070772">
    <property type="term" value="C:PAS complex"/>
    <property type="evidence" value="ECO:0007669"/>
    <property type="project" value="InterPro"/>
</dbReference>
<comment type="similarity">
    <text evidence="2">Belongs to the VAC14 family.</text>
</comment>
<dbReference type="InterPro" id="IPR011989">
    <property type="entry name" value="ARM-like"/>
</dbReference>
<dbReference type="OrthoDB" id="5574975at2759"/>
<dbReference type="GO" id="GO:0006661">
    <property type="term" value="P:phosphatidylinositol biosynthetic process"/>
    <property type="evidence" value="ECO:0007669"/>
    <property type="project" value="InterPro"/>
</dbReference>
<sequence length="1259" mass="140998">MSIPIQISRGLVDKSYEKRKASALQLESYVRELIISDHKDPITYILLELSNDYLTSSKESVRAGATMGLATCGIALGTEYIADYLDLILPPILSSLTDNEPKLRYYGCEALYNVSKVARGLILGYFNQLIDMLSRVISDPAPNVKDSANYLDRLIKDIVADEATNYLLTQASLQQSSSGEPSNDTSPTKSTFSLDTFVPLLAERMHTFKAATRLYLIEWIRILDTVPGLDLVEYLPSFLDQLIRFLSDPKGDVRLKASNALSELLREVEECADVEDLVEELWNEPQKLDSSYDSQNRKDSSTFANPLRRLSVSGYTAVNSVGNASKELKMAARRSKIRNERRDFSGNSSSSFIQEYEHLNSVNKDIYVDHAACLNILLIHLHSNDQEILATALNWVGSFTFICPNDVINLTPQLIHAILPLSSHTIPDICSMALRINDRLQELVCYELQANYPAKFHPSFCFPQLNIQSTAIEQNQSNEFNLFKSGLPPTNDNNPELLSNPKSFAYDQVVSVIVLLFENNVNESTKVEGLKWLILLNKCLPFCSLSSEGISFSFLLNALNDSSENVVKLVLKLFAQIALSADSYGKRFNEPLHLTTIYISKFIGGLLALFFDDQQLLNDRLSLIIRQLCSVINPETIFRLFAFHICQLLISQNLYPKQYFDLEHYLDSNNTACNDLSKSVVSTSHEIYNNPTKLDVESSIIGGINNINLNDSASNLYPPALKKDYLEFSQNLIGQLTWILVCSKETFHLRKVLSGFSNNNNSNKGNLTLSFLPPYNSQHDYHPSFNFSLGTSGDKKLPGISSNENTTQIFNKPTEATEVDASKTISNGLLLNIPNESSRIPPKNNALSNDSVGQQSINPAPKDEFPNILHQTENNTDFKPFNIGHKSPRICLDSPKAQNDLGKNNTSLQLNGIKSPTIEPKNTVNKATRFPNKLSRLAKKQHSRASFSPSLNSVPKNKSSAGSVLASTKSESPFAAYPSLLPTVSQTVTKDNIRGNLDENPFKHDLTSSSFVKTQPNNNSPQANETFENHNNKYKSGIQLHPTDSRVKGEYPFPSQMSSFNPDIESPESCWSVNPVSTLILCFLAHQYELAYNIIVSLTSNEISLNLLKDLDRLVQLLESPTFSFMRIQLLNQKKYPYLVGSLYGILMILPQSTAFVMLKNRLSTLVNVPLFNDGLPDFFQNTAEYRTPVKSKNLSTERQANQKFSSNNKHKETSNFENRDQKNIIGQEVATISEHLNNQGSTLGLFKYYINIQSFPDV</sequence>
<dbReference type="EMBL" id="MBFS01000106">
    <property type="protein sequence ID" value="PVV04577.1"/>
    <property type="molecule type" value="Genomic_DNA"/>
</dbReference>
<evidence type="ECO:0000259" key="6">
    <source>
        <dbReference type="Pfam" id="PF11916"/>
    </source>
</evidence>
<accession>A0A2T9ZJ84</accession>
<comment type="caution">
    <text evidence="7">The sequence shown here is derived from an EMBL/GenBank/DDBJ whole genome shotgun (WGS) entry which is preliminary data.</text>
</comment>
<feature type="compositionally biased region" description="Basic and acidic residues" evidence="5">
    <location>
        <begin position="1210"/>
        <end position="1220"/>
    </location>
</feature>
<dbReference type="PANTHER" id="PTHR16023:SF0">
    <property type="entry name" value="PROTEIN VAC14 HOMOLOG"/>
    <property type="match status" value="1"/>
</dbReference>
<feature type="region of interest" description="Disordered" evidence="5">
    <location>
        <begin position="938"/>
        <end position="962"/>
    </location>
</feature>
<feature type="domain" description="Vacuolar protein 14 C-terminal Fig4-binding" evidence="6">
    <location>
        <begin position="1069"/>
        <end position="1165"/>
    </location>
</feature>
<evidence type="ECO:0000313" key="8">
    <source>
        <dbReference type="Proteomes" id="UP000245609"/>
    </source>
</evidence>
<keyword evidence="4" id="KW-0472">Membrane</keyword>
<gene>
    <name evidence="7" type="ORF">BB560_000920</name>
</gene>
<dbReference type="SUPFAM" id="SSF48371">
    <property type="entry name" value="ARM repeat"/>
    <property type="match status" value="1"/>
</dbReference>
<evidence type="ECO:0000256" key="4">
    <source>
        <dbReference type="ARBA" id="ARBA00023136"/>
    </source>
</evidence>
<dbReference type="Gene3D" id="1.25.10.10">
    <property type="entry name" value="Leucine-rich Repeat Variant"/>
    <property type="match status" value="2"/>
</dbReference>
<keyword evidence="3" id="KW-0677">Repeat</keyword>
<dbReference type="Proteomes" id="UP000245609">
    <property type="component" value="Unassembled WGS sequence"/>
</dbReference>
<reference evidence="7 8" key="1">
    <citation type="journal article" date="2018" name="MBio">
        <title>Comparative Genomics Reveals the Core Gene Toolbox for the Fungus-Insect Symbiosis.</title>
        <authorList>
            <person name="Wang Y."/>
            <person name="Stata M."/>
            <person name="Wang W."/>
            <person name="Stajich J.E."/>
            <person name="White M.M."/>
            <person name="Moncalvo J.M."/>
        </authorList>
    </citation>
    <scope>NUCLEOTIDE SEQUENCE [LARGE SCALE GENOMIC DNA]</scope>
    <source>
        <strain evidence="7 8">SC-DP-2</strain>
    </source>
</reference>
<dbReference type="Pfam" id="PF12755">
    <property type="entry name" value="Vac14_Fab1_bd"/>
    <property type="match status" value="1"/>
</dbReference>
<dbReference type="GO" id="GO:0010008">
    <property type="term" value="C:endosome membrane"/>
    <property type="evidence" value="ECO:0007669"/>
    <property type="project" value="TreeGrafter"/>
</dbReference>
<feature type="compositionally biased region" description="Polar residues" evidence="5">
    <location>
        <begin position="1007"/>
        <end position="1026"/>
    </location>
</feature>
<evidence type="ECO:0000256" key="2">
    <source>
        <dbReference type="ARBA" id="ARBA00010225"/>
    </source>
</evidence>
<evidence type="ECO:0000256" key="1">
    <source>
        <dbReference type="ARBA" id="ARBA00004308"/>
    </source>
</evidence>
<name>A0A2T9ZJ84_9FUNG</name>
<feature type="region of interest" description="Disordered" evidence="5">
    <location>
        <begin position="1191"/>
        <end position="1220"/>
    </location>
</feature>
<dbReference type="Pfam" id="PF11916">
    <property type="entry name" value="Vac14_Fig4_bd"/>
    <property type="match status" value="1"/>
</dbReference>
<evidence type="ECO:0000256" key="5">
    <source>
        <dbReference type="SAM" id="MobiDB-lite"/>
    </source>
</evidence>
<evidence type="ECO:0000256" key="3">
    <source>
        <dbReference type="ARBA" id="ARBA00022737"/>
    </source>
</evidence>
<evidence type="ECO:0000313" key="7">
    <source>
        <dbReference type="EMBL" id="PVV04577.1"/>
    </source>
</evidence>
<dbReference type="GO" id="GO:0000329">
    <property type="term" value="C:fungal-type vacuole membrane"/>
    <property type="evidence" value="ECO:0007669"/>
    <property type="project" value="TreeGrafter"/>
</dbReference>
<dbReference type="PANTHER" id="PTHR16023">
    <property type="entry name" value="TAX1 BINDING PROTEIN-RELATED"/>
    <property type="match status" value="1"/>
</dbReference>
<keyword evidence="8" id="KW-1185">Reference proteome</keyword>
<feature type="compositionally biased region" description="Polar residues" evidence="5">
    <location>
        <begin position="944"/>
        <end position="962"/>
    </location>
</feature>
<dbReference type="InterPro" id="IPR026825">
    <property type="entry name" value="Vac14"/>
</dbReference>
<dbReference type="STRING" id="133381.A0A2T9ZJ84"/>
<proteinExistence type="inferred from homology"/>
<dbReference type="AlphaFoldDB" id="A0A2T9ZJ84"/>
<comment type="subcellular location">
    <subcellularLocation>
        <location evidence="1">Endomembrane system</location>
    </subcellularLocation>
</comment>
<feature type="compositionally biased region" description="Polar residues" evidence="5">
    <location>
        <begin position="1191"/>
        <end position="1208"/>
    </location>
</feature>
<dbReference type="InterPro" id="IPR021841">
    <property type="entry name" value="VAC14_Fig4p-bd"/>
</dbReference>